<reference evidence="2 3" key="1">
    <citation type="journal article" date="2022" name="Nat. Genet.">
        <title>Improved pea reference genome and pan-genome highlight genomic features and evolutionary characteristics.</title>
        <authorList>
            <person name="Yang T."/>
            <person name="Liu R."/>
            <person name="Luo Y."/>
            <person name="Hu S."/>
            <person name="Wang D."/>
            <person name="Wang C."/>
            <person name="Pandey M.K."/>
            <person name="Ge S."/>
            <person name="Xu Q."/>
            <person name="Li N."/>
            <person name="Li G."/>
            <person name="Huang Y."/>
            <person name="Saxena R.K."/>
            <person name="Ji Y."/>
            <person name="Li M."/>
            <person name="Yan X."/>
            <person name="He Y."/>
            <person name="Liu Y."/>
            <person name="Wang X."/>
            <person name="Xiang C."/>
            <person name="Varshney R.K."/>
            <person name="Ding H."/>
            <person name="Gao S."/>
            <person name="Zong X."/>
        </authorList>
    </citation>
    <scope>NUCLEOTIDE SEQUENCE [LARGE SCALE GENOMIC DNA]</scope>
    <source>
        <strain evidence="2 3">cv. Zhongwan 6</strain>
    </source>
</reference>
<comment type="caution">
    <text evidence="2">The sequence shown here is derived from an EMBL/GenBank/DDBJ whole genome shotgun (WGS) entry which is preliminary data.</text>
</comment>
<dbReference type="InterPro" id="IPR054722">
    <property type="entry name" value="PolX-like_BBD"/>
</dbReference>
<sequence length="330" mass="36837">MLMALDDKNKTGFADGTLPKLEEKSSQYRSWMRNNSTVCGQILLMDLLPSINVGFSMITQDEKQREVTATLNPTKTLIACIVQANNSKVFKKDRPTCAHCGVVGNLKKKCFKLHEYPPGYKKPHSFKASNQSNNVNDHGNAGTKSFFDMTSQSYQQLINFLQAQMSKVVAFEENSSINSIIGMSFSTIDSHKSLCAKTWIVDSGDTSHICCDISLFDSSKPLLNKFVTFPNGNHIPIESIVNIVLNDTLVIQDVLYIPTFHVNLISVGKLLFNPHLKLIFNSHHFSIQDTKQSKMIGKGDLNSGLYIFEVDDVRPISSFDNTYNSVSSFS</sequence>
<proteinExistence type="predicted"/>
<dbReference type="EMBL" id="JAMSHJ010000007">
    <property type="protein sequence ID" value="KAI5387091.1"/>
    <property type="molecule type" value="Genomic_DNA"/>
</dbReference>
<organism evidence="2 3">
    <name type="scientific">Pisum sativum</name>
    <name type="common">Garden pea</name>
    <name type="synonym">Lathyrus oleraceus</name>
    <dbReference type="NCBI Taxonomy" id="3888"/>
    <lineage>
        <taxon>Eukaryota</taxon>
        <taxon>Viridiplantae</taxon>
        <taxon>Streptophyta</taxon>
        <taxon>Embryophyta</taxon>
        <taxon>Tracheophyta</taxon>
        <taxon>Spermatophyta</taxon>
        <taxon>Magnoliopsida</taxon>
        <taxon>eudicotyledons</taxon>
        <taxon>Gunneridae</taxon>
        <taxon>Pentapetalae</taxon>
        <taxon>rosids</taxon>
        <taxon>fabids</taxon>
        <taxon>Fabales</taxon>
        <taxon>Fabaceae</taxon>
        <taxon>Papilionoideae</taxon>
        <taxon>50 kb inversion clade</taxon>
        <taxon>NPAAA clade</taxon>
        <taxon>Hologalegina</taxon>
        <taxon>IRL clade</taxon>
        <taxon>Fabeae</taxon>
        <taxon>Lathyrus</taxon>
    </lineage>
</organism>
<keyword evidence="3" id="KW-1185">Reference proteome</keyword>
<feature type="domain" description="Retrovirus-related Pol polyprotein from transposon TNT 1-94-like beta-barrel" evidence="1">
    <location>
        <begin position="199"/>
        <end position="270"/>
    </location>
</feature>
<evidence type="ECO:0000313" key="2">
    <source>
        <dbReference type="EMBL" id="KAI5387091.1"/>
    </source>
</evidence>
<dbReference type="Proteomes" id="UP001058974">
    <property type="component" value="Chromosome 7"/>
</dbReference>
<evidence type="ECO:0000259" key="1">
    <source>
        <dbReference type="Pfam" id="PF22936"/>
    </source>
</evidence>
<gene>
    <name evidence="2" type="ORF">KIW84_073303</name>
</gene>
<dbReference type="Pfam" id="PF22936">
    <property type="entry name" value="Pol_BBD"/>
    <property type="match status" value="1"/>
</dbReference>
<dbReference type="PANTHER" id="PTHR34222:SF99">
    <property type="entry name" value="PROTEIN, PUTATIVE-RELATED"/>
    <property type="match status" value="1"/>
</dbReference>
<evidence type="ECO:0000313" key="3">
    <source>
        <dbReference type="Proteomes" id="UP001058974"/>
    </source>
</evidence>
<protein>
    <recommendedName>
        <fullName evidence="1">Retrovirus-related Pol polyprotein from transposon TNT 1-94-like beta-barrel domain-containing protein</fullName>
    </recommendedName>
</protein>
<dbReference type="PANTHER" id="PTHR34222">
    <property type="entry name" value="GAG_PRE-INTEGRS DOMAIN-CONTAINING PROTEIN"/>
    <property type="match status" value="1"/>
</dbReference>
<name>A0A9D4VQU6_PEA</name>
<dbReference type="Gramene" id="Psat07G0330300-T1">
    <property type="protein sequence ID" value="KAI5387091.1"/>
    <property type="gene ID" value="KIW84_073303"/>
</dbReference>
<accession>A0A9D4VQU6</accession>
<dbReference type="AlphaFoldDB" id="A0A9D4VQU6"/>